<reference evidence="1" key="1">
    <citation type="submission" date="2022-07" db="EMBL/GenBank/DDBJ databases">
        <title>First report of Bartonella spp. in marsupials in Brazil, with a description of Bartonella harrusi sp. nov. and new proposal for taxonomic reclassification of species of the genus Bartonella.</title>
        <authorList>
            <person name="Amaral R.B."/>
        </authorList>
    </citation>
    <scope>NUCLEOTIDE SEQUENCE</scope>
    <source>
        <strain evidence="1">117A</strain>
    </source>
</reference>
<protein>
    <submittedName>
        <fullName evidence="1">Uncharacterized protein</fullName>
    </submittedName>
</protein>
<evidence type="ECO:0000313" key="1">
    <source>
        <dbReference type="EMBL" id="UTO28858.1"/>
    </source>
</evidence>
<accession>A0ABY5EWE4</accession>
<dbReference type="EMBL" id="CP101114">
    <property type="protein sequence ID" value="UTO28858.1"/>
    <property type="molecule type" value="Genomic_DNA"/>
</dbReference>
<dbReference type="Proteomes" id="UP001059475">
    <property type="component" value="Chromosome"/>
</dbReference>
<keyword evidence="2" id="KW-1185">Reference proteome</keyword>
<evidence type="ECO:0000313" key="2">
    <source>
        <dbReference type="Proteomes" id="UP001059475"/>
    </source>
</evidence>
<proteinExistence type="predicted"/>
<dbReference type="RefSeq" id="WP_254770723.1">
    <property type="nucleotide sequence ID" value="NZ_CP101114.1"/>
</dbReference>
<organism evidence="1 2">
    <name type="scientific">Bartonella harrusi</name>
    <dbReference type="NCBI Taxonomy" id="2961895"/>
    <lineage>
        <taxon>Bacteria</taxon>
        <taxon>Pseudomonadati</taxon>
        <taxon>Pseudomonadota</taxon>
        <taxon>Alphaproteobacteria</taxon>
        <taxon>Hyphomicrobiales</taxon>
        <taxon>Bartonellaceae</taxon>
        <taxon>Bartonella</taxon>
    </lineage>
</organism>
<name>A0ABY5EWE4_9HYPH</name>
<gene>
    <name evidence="1" type="ORF">NMK50_02320</name>
</gene>
<sequence>MFRRKKQILDHSKIPLINQEITGTEIIFTGLRDAAYQKYFPRETDAIIAHLGAHFFQI</sequence>